<dbReference type="HOGENOM" id="CLU_023205_0_0_1"/>
<dbReference type="SUPFAM" id="SSF51430">
    <property type="entry name" value="NAD(P)-linked oxidoreductase"/>
    <property type="match status" value="1"/>
</dbReference>
<accession>A0A059F2A8</accession>
<dbReference type="PRINTS" id="PR00069">
    <property type="entry name" value="ALDKETRDTASE"/>
</dbReference>
<keyword evidence="7" id="KW-1185">Reference proteome</keyword>
<dbReference type="FunFam" id="3.20.20.100:FF:000002">
    <property type="entry name" value="2,5-diketo-D-gluconic acid reductase A"/>
    <property type="match status" value="1"/>
</dbReference>
<sequence length="294" mass="33930">NSQEIPLVGLGTFSIEGYDMVKASINDAVRIGYRHIDTAYCYDNEEDIGKAMQEIISTGPLKREDFFITTKFWNTQRDPLEGLKDSLKKLQMDYVDLYLIHFPVMFSLKGGKPYMNKDGHLQPEKLDLKYLWGRMEDIYKLGLAKSIGISNFGPKRIQELLSFCNIVPAVNQIEMHPYFQQREIRKICEKNNIKIVAFSSFGGTRYLRYDSPVIKDDPIINSIALKYSVSSCNVILSWIVSKGACIIPKSTNYDHMKENFYTISLSEEEIQMIDNISINYRYNDPPTMSKDVYE</sequence>
<evidence type="ECO:0000259" key="5">
    <source>
        <dbReference type="Pfam" id="PF00248"/>
    </source>
</evidence>
<dbReference type="PROSITE" id="PS00062">
    <property type="entry name" value="ALDOKETO_REDUCTASE_2"/>
    <property type="match status" value="1"/>
</dbReference>
<evidence type="ECO:0000313" key="6">
    <source>
        <dbReference type="EMBL" id="KCZ81418.1"/>
    </source>
</evidence>
<dbReference type="Proteomes" id="UP000030655">
    <property type="component" value="Unassembled WGS sequence"/>
</dbReference>
<dbReference type="AlphaFoldDB" id="A0A059F2A8"/>
<dbReference type="InterPro" id="IPR036812">
    <property type="entry name" value="NAD(P)_OxRdtase_dom_sf"/>
</dbReference>
<evidence type="ECO:0000313" key="7">
    <source>
        <dbReference type="Proteomes" id="UP000030655"/>
    </source>
</evidence>
<feature type="binding site" evidence="3">
    <location>
        <position position="101"/>
    </location>
    <ligand>
        <name>substrate</name>
    </ligand>
</feature>
<dbReference type="GO" id="GO:0016616">
    <property type="term" value="F:oxidoreductase activity, acting on the CH-OH group of donors, NAD or NADP as acceptor"/>
    <property type="evidence" value="ECO:0007669"/>
    <property type="project" value="UniProtKB-ARBA"/>
</dbReference>
<dbReference type="PANTHER" id="PTHR11732">
    <property type="entry name" value="ALDO/KETO REDUCTASE"/>
    <property type="match status" value="1"/>
</dbReference>
<dbReference type="VEuPathDB" id="MicrosporidiaDB:H312_01173"/>
<name>A0A059F2A8_9MICR</name>
<protein>
    <recommendedName>
        <fullName evidence="5">NADP-dependent oxidoreductase domain-containing protein</fullName>
    </recommendedName>
</protein>
<dbReference type="PIRSF" id="PIRSF000097">
    <property type="entry name" value="AKR"/>
    <property type="match status" value="1"/>
</dbReference>
<evidence type="ECO:0000256" key="2">
    <source>
        <dbReference type="PIRSR" id="PIRSR000097-1"/>
    </source>
</evidence>
<gene>
    <name evidence="6" type="ORF">H312_01173</name>
</gene>
<dbReference type="InterPro" id="IPR020471">
    <property type="entry name" value="AKR"/>
</dbReference>
<evidence type="ECO:0000256" key="3">
    <source>
        <dbReference type="PIRSR" id="PIRSR000097-2"/>
    </source>
</evidence>
<dbReference type="EMBL" id="KK365143">
    <property type="protein sequence ID" value="KCZ81418.1"/>
    <property type="molecule type" value="Genomic_DNA"/>
</dbReference>
<dbReference type="STRING" id="1288291.A0A059F2A8"/>
<dbReference type="InterPro" id="IPR023210">
    <property type="entry name" value="NADP_OxRdtase_dom"/>
</dbReference>
<feature type="site" description="Lowers pKa of active site Tyr" evidence="4">
    <location>
        <position position="71"/>
    </location>
</feature>
<dbReference type="CDD" id="cd19071">
    <property type="entry name" value="AKR_AKR1-5-like"/>
    <property type="match status" value="1"/>
</dbReference>
<dbReference type="Pfam" id="PF00248">
    <property type="entry name" value="Aldo_ket_red"/>
    <property type="match status" value="1"/>
</dbReference>
<reference evidence="6 7" key="2">
    <citation type="submission" date="2014-03" db="EMBL/GenBank/DDBJ databases">
        <title>The Genome Sequence of Anncaliia algerae insect isolate PRA339.</title>
        <authorList>
            <consortium name="The Broad Institute Genome Sequencing Platform"/>
            <consortium name="The Broad Institute Genome Sequencing Center for Infectious Disease"/>
            <person name="Cuomo C."/>
            <person name="Becnel J."/>
            <person name="Sanscrainte N."/>
            <person name="Walker B."/>
            <person name="Young S.K."/>
            <person name="Zeng Q."/>
            <person name="Gargeya S."/>
            <person name="Fitzgerald M."/>
            <person name="Haas B."/>
            <person name="Abouelleil A."/>
            <person name="Alvarado L."/>
            <person name="Arachchi H.M."/>
            <person name="Berlin A.M."/>
            <person name="Chapman S.B."/>
            <person name="Dewar J."/>
            <person name="Goldberg J."/>
            <person name="Griggs A."/>
            <person name="Gujja S."/>
            <person name="Hansen M."/>
            <person name="Howarth C."/>
            <person name="Imamovic A."/>
            <person name="Larimer J."/>
            <person name="McCowan C."/>
            <person name="Murphy C."/>
            <person name="Neiman D."/>
            <person name="Pearson M."/>
            <person name="Priest M."/>
            <person name="Roberts A."/>
            <person name="Saif S."/>
            <person name="Shea T."/>
            <person name="Sisk P."/>
            <person name="Sykes S."/>
            <person name="Wortman J."/>
            <person name="Nusbaum C."/>
            <person name="Birren B."/>
        </authorList>
    </citation>
    <scope>NUCLEOTIDE SEQUENCE [LARGE SCALE GENOMIC DNA]</scope>
    <source>
        <strain evidence="6 7">PRA339</strain>
    </source>
</reference>
<reference evidence="7" key="1">
    <citation type="submission" date="2013-02" db="EMBL/GenBank/DDBJ databases">
        <authorList>
            <consortium name="The Broad Institute Genome Sequencing Platform"/>
            <person name="Cuomo C."/>
            <person name="Becnel J."/>
            <person name="Sanscrainte N."/>
            <person name="Walker B."/>
            <person name="Young S.K."/>
            <person name="Zeng Q."/>
            <person name="Gargeya S."/>
            <person name="Fitzgerald M."/>
            <person name="Haas B."/>
            <person name="Abouelleil A."/>
            <person name="Alvarado L."/>
            <person name="Arachchi H.M."/>
            <person name="Berlin A.M."/>
            <person name="Chapman S.B."/>
            <person name="Dewar J."/>
            <person name="Goldberg J."/>
            <person name="Griggs A."/>
            <person name="Gujja S."/>
            <person name="Hansen M."/>
            <person name="Howarth C."/>
            <person name="Imamovic A."/>
            <person name="Larimer J."/>
            <person name="McCowan C."/>
            <person name="Murphy C."/>
            <person name="Neiman D."/>
            <person name="Pearson M."/>
            <person name="Priest M."/>
            <person name="Roberts A."/>
            <person name="Saif S."/>
            <person name="Shea T."/>
            <person name="Sisk P."/>
            <person name="Sykes S."/>
            <person name="Wortman J."/>
            <person name="Nusbaum C."/>
            <person name="Birren B."/>
        </authorList>
    </citation>
    <scope>NUCLEOTIDE SEQUENCE [LARGE SCALE GENOMIC DNA]</scope>
    <source>
        <strain evidence="7">PRA339</strain>
    </source>
</reference>
<dbReference type="OrthoDB" id="416253at2759"/>
<feature type="domain" description="NADP-dependent oxidoreductase" evidence="5">
    <location>
        <begin position="9"/>
        <end position="277"/>
    </location>
</feature>
<evidence type="ECO:0000256" key="4">
    <source>
        <dbReference type="PIRSR" id="PIRSR000097-3"/>
    </source>
</evidence>
<dbReference type="InterPro" id="IPR018170">
    <property type="entry name" value="Aldo/ket_reductase_CS"/>
</dbReference>
<feature type="non-terminal residue" evidence="6">
    <location>
        <position position="1"/>
    </location>
</feature>
<keyword evidence="1" id="KW-0560">Oxidoreductase</keyword>
<evidence type="ECO:0000256" key="1">
    <source>
        <dbReference type="ARBA" id="ARBA00023002"/>
    </source>
</evidence>
<dbReference type="PROSITE" id="PS00798">
    <property type="entry name" value="ALDOKETO_REDUCTASE_1"/>
    <property type="match status" value="1"/>
</dbReference>
<proteinExistence type="predicted"/>
<feature type="active site" description="Proton donor" evidence="2">
    <location>
        <position position="42"/>
    </location>
</feature>
<organism evidence="6 7">
    <name type="scientific">Anncaliia algerae PRA339</name>
    <dbReference type="NCBI Taxonomy" id="1288291"/>
    <lineage>
        <taxon>Eukaryota</taxon>
        <taxon>Fungi</taxon>
        <taxon>Fungi incertae sedis</taxon>
        <taxon>Microsporidia</taxon>
        <taxon>Tubulinosematoidea</taxon>
        <taxon>Tubulinosematidae</taxon>
        <taxon>Anncaliia</taxon>
    </lineage>
</organism>
<dbReference type="Gene3D" id="3.20.20.100">
    <property type="entry name" value="NADP-dependent oxidoreductase domain"/>
    <property type="match status" value="1"/>
</dbReference>